<protein>
    <submittedName>
        <fullName evidence="1">Uncharacterized protein</fullName>
    </submittedName>
</protein>
<reference evidence="1" key="1">
    <citation type="submission" date="2018-11" db="EMBL/GenBank/DDBJ databases">
        <authorList>
            <person name="Alexandre A."/>
            <person name="Young P."/>
            <person name="Oliveira S."/>
        </authorList>
    </citation>
    <scope>NUCLEOTIDE SEQUENCE</scope>
    <source>
        <strain evidence="1">LMS-1</strain>
    </source>
</reference>
<proteinExistence type="predicted"/>
<accession>A0A3G8FVT5</accession>
<evidence type="ECO:0000313" key="1">
    <source>
        <dbReference type="EMBL" id="AZF98880.1"/>
    </source>
</evidence>
<organism evidence="1">
    <name type="scientific">Mesorhizobium ciceri</name>
    <dbReference type="NCBI Taxonomy" id="39645"/>
    <lineage>
        <taxon>Bacteria</taxon>
        <taxon>Pseudomonadati</taxon>
        <taxon>Pseudomonadota</taxon>
        <taxon>Alphaproteobacteria</taxon>
        <taxon>Hyphomicrobiales</taxon>
        <taxon>Phyllobacteriaceae</taxon>
        <taxon>Mesorhizobium</taxon>
    </lineage>
</organism>
<sequence length="263" mass="29041">MSRGHIALNGFDIERGRIDVEAGARLNDIRDNQPDNECKRREGKEINHRLGGNSADLLQIAHAGNAGRNCQEDDRCDNHLDDFDEGIAERLQALAGFRIEVANCGSKDHGGKYLHVGPGKMALAGRCDRAGDSWNQHRFSLPDRIGVGAPPSPMLRSGRALLSSRSKCRANWTPVPSSEIGAVAHWNPPPCRNSALEARQRSRLRKCFIREGIDQVALRPCPLMFAADRLPVALVTLVCQFWNGMRANCRISYTPIRARGTSD</sequence>
<name>A0A3G8FVT5_9HYPH</name>
<dbReference type="EMBL" id="MK226196">
    <property type="protein sequence ID" value="AZF98880.1"/>
    <property type="molecule type" value="Genomic_DNA"/>
</dbReference>
<dbReference type="AlphaFoldDB" id="A0A3G8FVT5"/>